<keyword evidence="3" id="KW-1185">Reference proteome</keyword>
<dbReference type="EMBL" id="CP046415">
    <property type="protein sequence ID" value="QGT77727.1"/>
    <property type="molecule type" value="Genomic_DNA"/>
</dbReference>
<dbReference type="RefSeq" id="WP_156227688.1">
    <property type="nucleotide sequence ID" value="NZ_CP046415.1"/>
</dbReference>
<feature type="region of interest" description="Disordered" evidence="1">
    <location>
        <begin position="153"/>
        <end position="174"/>
    </location>
</feature>
<name>A0A6I6D0X5_9GAMM</name>
<reference evidence="2 3" key="1">
    <citation type="submission" date="2019-11" db="EMBL/GenBank/DDBJ databases">
        <authorList>
            <person name="Zhang J."/>
            <person name="Sun C."/>
        </authorList>
    </citation>
    <scope>NUCLEOTIDE SEQUENCE [LARGE SCALE GENOMIC DNA]</scope>
    <source>
        <strain evidence="3">sp2</strain>
    </source>
</reference>
<organism evidence="2 3">
    <name type="scientific">Guyparkeria halophila</name>
    <dbReference type="NCBI Taxonomy" id="47960"/>
    <lineage>
        <taxon>Bacteria</taxon>
        <taxon>Pseudomonadati</taxon>
        <taxon>Pseudomonadota</taxon>
        <taxon>Gammaproteobacteria</taxon>
        <taxon>Chromatiales</taxon>
        <taxon>Thioalkalibacteraceae</taxon>
        <taxon>Guyparkeria</taxon>
    </lineage>
</organism>
<sequence length="174" mass="18861">MTPIYTGDKAIAGLLNVSVAHVRRHADQISVIRRIGEKRITSDTALLAWTAQRVGHDAGQTEDVGGATFHRPEAPGDPDSTLSAWAFLPSLPSTHVGFLVGDQTIADSLGISLATLRRHAPDLPFLLRMGDLRVTSVLAIEVWLMEPLMPKRSSQPVVAERGPGRPRQPARTVH</sequence>
<dbReference type="KEGG" id="ghl:GM160_01825"/>
<evidence type="ECO:0000313" key="3">
    <source>
        <dbReference type="Proteomes" id="UP000427716"/>
    </source>
</evidence>
<dbReference type="AlphaFoldDB" id="A0A6I6D0X5"/>
<evidence type="ECO:0000313" key="2">
    <source>
        <dbReference type="EMBL" id="QGT77727.1"/>
    </source>
</evidence>
<protein>
    <submittedName>
        <fullName evidence="2">Uncharacterized protein</fullName>
    </submittedName>
</protein>
<evidence type="ECO:0000256" key="1">
    <source>
        <dbReference type="SAM" id="MobiDB-lite"/>
    </source>
</evidence>
<dbReference type="Proteomes" id="UP000427716">
    <property type="component" value="Chromosome"/>
</dbReference>
<proteinExistence type="predicted"/>
<gene>
    <name evidence="2" type="ORF">GM160_01825</name>
</gene>
<accession>A0A6I6D0X5</accession>